<reference evidence="2 3" key="1">
    <citation type="submission" date="2018-05" db="EMBL/GenBank/DDBJ databases">
        <title>Amnibacterium sp. M8JJ-5, whole genome shotgun sequence.</title>
        <authorList>
            <person name="Tuo L."/>
        </authorList>
    </citation>
    <scope>NUCLEOTIDE SEQUENCE [LARGE SCALE GENOMIC DNA]</scope>
    <source>
        <strain evidence="2 3">M8JJ-5</strain>
    </source>
</reference>
<gene>
    <name evidence="2" type="ORF">DDQ50_15965</name>
</gene>
<organism evidence="2 3">
    <name type="scientific">Amnibacterium flavum</name>
    <dbReference type="NCBI Taxonomy" id="2173173"/>
    <lineage>
        <taxon>Bacteria</taxon>
        <taxon>Bacillati</taxon>
        <taxon>Actinomycetota</taxon>
        <taxon>Actinomycetes</taxon>
        <taxon>Micrococcales</taxon>
        <taxon>Microbacteriaceae</taxon>
        <taxon>Amnibacterium</taxon>
    </lineage>
</organism>
<feature type="transmembrane region" description="Helical" evidence="1">
    <location>
        <begin position="70"/>
        <end position="91"/>
    </location>
</feature>
<keyword evidence="1" id="KW-0472">Membrane</keyword>
<name>A0A2V1HT09_9MICO</name>
<dbReference type="AlphaFoldDB" id="A0A2V1HT09"/>
<proteinExistence type="predicted"/>
<accession>A0A2V1HT09</accession>
<keyword evidence="1" id="KW-0812">Transmembrane</keyword>
<sequence length="148" mass="15677">MKAARAALILLGVGTVVGGAVQLLTTQRTDQIVGVAIWILGVIVVHDAVLSPIVLFVSLAMRRAGKRVPWAVLGLIEVALVIGAVVSLFVVPELFAQAKSPANPTILTGDYGLRLVVLWVTLIVVAAAGSMVYLLRNRQKVRESTSQT</sequence>
<dbReference type="RefSeq" id="WP_116757785.1">
    <property type="nucleotide sequence ID" value="NZ_JBHUEX010000001.1"/>
</dbReference>
<comment type="caution">
    <text evidence="2">The sequence shown here is derived from an EMBL/GenBank/DDBJ whole genome shotgun (WGS) entry which is preliminary data.</text>
</comment>
<protein>
    <submittedName>
        <fullName evidence="2">Uncharacterized protein</fullName>
    </submittedName>
</protein>
<feature type="transmembrane region" description="Helical" evidence="1">
    <location>
        <begin position="35"/>
        <end position="58"/>
    </location>
</feature>
<dbReference type="Proteomes" id="UP000244893">
    <property type="component" value="Unassembled WGS sequence"/>
</dbReference>
<evidence type="ECO:0000256" key="1">
    <source>
        <dbReference type="SAM" id="Phobius"/>
    </source>
</evidence>
<evidence type="ECO:0000313" key="2">
    <source>
        <dbReference type="EMBL" id="PVZ93457.1"/>
    </source>
</evidence>
<keyword evidence="3" id="KW-1185">Reference proteome</keyword>
<dbReference type="OrthoDB" id="4950602at2"/>
<evidence type="ECO:0000313" key="3">
    <source>
        <dbReference type="Proteomes" id="UP000244893"/>
    </source>
</evidence>
<feature type="transmembrane region" description="Helical" evidence="1">
    <location>
        <begin position="111"/>
        <end position="135"/>
    </location>
</feature>
<dbReference type="EMBL" id="QEOP01000004">
    <property type="protein sequence ID" value="PVZ93457.1"/>
    <property type="molecule type" value="Genomic_DNA"/>
</dbReference>
<keyword evidence="1" id="KW-1133">Transmembrane helix</keyword>